<organism evidence="3 4">
    <name type="scientific">Pleomorphomonas diazotrophica</name>
    <dbReference type="NCBI Taxonomy" id="1166257"/>
    <lineage>
        <taxon>Bacteria</taxon>
        <taxon>Pseudomonadati</taxon>
        <taxon>Pseudomonadota</taxon>
        <taxon>Alphaproteobacteria</taxon>
        <taxon>Hyphomicrobiales</taxon>
        <taxon>Pleomorphomonadaceae</taxon>
        <taxon>Pleomorphomonas</taxon>
    </lineage>
</organism>
<keyword evidence="4" id="KW-1185">Reference proteome</keyword>
<sequence>MPSAHGRNRYIALNCRHSRNLLLGQPTISCGPGGIMDIRRFLVCRNGNMAITFAVCLVPLLVGVGAAVDYARLADARELMQHSLDATVLALSSEAPKLTSTRLNERATEIFKVNFPEGKVNGVTVSATFTKSNGAVIAASASGTVPMTFLNLAGISSETLAVQSKSAWSSKRLRVALALDNTGSMAYSGKIEALKEATHDLLDKLKANSTTQGDIYVSIVPFNKDVNIGTGFQSSTIISWDKTGQYCSRNRDGSYTCRSNVRLWPSGKDKSEWDGCVSDRDKEYDISVQAATNLATKFPAEDYDSCLTPITALSDDWTALGNAVDALSAVGPTNQTIGLVWAWQSLKLGGPLDVPAKDANYDYQDVIILLSDGENTMNRFGGDGRNSSSQVDDRMAKVCDAAKADNMTIYTVLVISGNADVLRRCASSPSNYFNAATAGDIVTAFGAIGDKLSALRIAQ</sequence>
<comment type="caution">
    <text evidence="3">The sequence shown here is derived from an EMBL/GenBank/DDBJ whole genome shotgun (WGS) entry which is preliminary data.</text>
</comment>
<dbReference type="InterPro" id="IPR002035">
    <property type="entry name" value="VWF_A"/>
</dbReference>
<evidence type="ECO:0000259" key="2">
    <source>
        <dbReference type="PROSITE" id="PS50234"/>
    </source>
</evidence>
<evidence type="ECO:0000313" key="3">
    <source>
        <dbReference type="EMBL" id="PKR90983.1"/>
    </source>
</evidence>
<evidence type="ECO:0000256" key="1">
    <source>
        <dbReference type="SAM" id="Phobius"/>
    </source>
</evidence>
<dbReference type="Pfam" id="PF13400">
    <property type="entry name" value="Tad"/>
    <property type="match status" value="1"/>
</dbReference>
<dbReference type="PROSITE" id="PS50234">
    <property type="entry name" value="VWFA"/>
    <property type="match status" value="1"/>
</dbReference>
<name>A0A2N3M2D2_9HYPH</name>
<proteinExistence type="predicted"/>
<dbReference type="Proteomes" id="UP000233491">
    <property type="component" value="Unassembled WGS sequence"/>
</dbReference>
<dbReference type="EMBL" id="PJNW01000002">
    <property type="protein sequence ID" value="PKR90983.1"/>
    <property type="molecule type" value="Genomic_DNA"/>
</dbReference>
<dbReference type="SUPFAM" id="SSF53300">
    <property type="entry name" value="vWA-like"/>
    <property type="match status" value="1"/>
</dbReference>
<dbReference type="AlphaFoldDB" id="A0A2N3M2D2"/>
<keyword evidence="1" id="KW-0472">Membrane</keyword>
<feature type="transmembrane region" description="Helical" evidence="1">
    <location>
        <begin position="49"/>
        <end position="68"/>
    </location>
</feature>
<protein>
    <submittedName>
        <fullName evidence="3">Pilus assembly protein TadG</fullName>
    </submittedName>
</protein>
<dbReference type="InterPro" id="IPR028087">
    <property type="entry name" value="Tad_N"/>
</dbReference>
<feature type="domain" description="VWFA" evidence="2">
    <location>
        <begin position="174"/>
        <end position="452"/>
    </location>
</feature>
<keyword evidence="1" id="KW-1133">Transmembrane helix</keyword>
<dbReference type="OrthoDB" id="7522752at2"/>
<dbReference type="InterPro" id="IPR036465">
    <property type="entry name" value="vWFA_dom_sf"/>
</dbReference>
<reference evidence="3 4" key="1">
    <citation type="submission" date="2017-12" db="EMBL/GenBank/DDBJ databases">
        <title>Anaerobic carbon monoxide metabolism by Pleomorphomonas carboxyditropha sp. nov., a new mesophilic hydrogenogenic carboxidotroph.</title>
        <authorList>
            <person name="Esquivel-Elizondo S."/>
            <person name="Krajmalnik-Brown R."/>
        </authorList>
    </citation>
    <scope>NUCLEOTIDE SEQUENCE [LARGE SCALE GENOMIC DNA]</scope>
    <source>
        <strain evidence="3 4">R5-392</strain>
    </source>
</reference>
<accession>A0A2N3M2D2</accession>
<dbReference type="Gene3D" id="3.40.50.410">
    <property type="entry name" value="von Willebrand factor, type A domain"/>
    <property type="match status" value="1"/>
</dbReference>
<evidence type="ECO:0000313" key="4">
    <source>
        <dbReference type="Proteomes" id="UP000233491"/>
    </source>
</evidence>
<keyword evidence="1" id="KW-0812">Transmembrane</keyword>
<gene>
    <name evidence="3" type="ORF">CXZ10_06480</name>
</gene>